<keyword evidence="3" id="KW-0732">Signal</keyword>
<keyword evidence="6" id="KW-1185">Reference proteome</keyword>
<protein>
    <submittedName>
        <fullName evidence="5">C4-dicarboxylate ABC transporter substrate-binding protein</fullName>
    </submittedName>
</protein>
<accession>A0ABS1E4Y0</accession>
<dbReference type="InterPro" id="IPR038404">
    <property type="entry name" value="TRAP_DctP_sf"/>
</dbReference>
<dbReference type="Pfam" id="PF03480">
    <property type="entry name" value="DctP"/>
    <property type="match status" value="1"/>
</dbReference>
<gene>
    <name evidence="5" type="ORF">CKO13_05885</name>
</gene>
<dbReference type="PROSITE" id="PS51257">
    <property type="entry name" value="PROKAR_LIPOPROTEIN"/>
    <property type="match status" value="1"/>
</dbReference>
<dbReference type="NCBIfam" id="NF037995">
    <property type="entry name" value="TRAP_S1"/>
    <property type="match status" value="1"/>
</dbReference>
<comment type="similarity">
    <text evidence="1">Belongs to the bacterial solute-binding protein 7 family.</text>
</comment>
<feature type="coiled-coil region" evidence="4">
    <location>
        <begin position="270"/>
        <end position="302"/>
    </location>
</feature>
<keyword evidence="4" id="KW-0175">Coiled coil</keyword>
<dbReference type="RefSeq" id="WP_200257840.1">
    <property type="nucleotide sequence ID" value="NZ_NRSH01000050.1"/>
</dbReference>
<proteinExistence type="inferred from homology"/>
<dbReference type="EMBL" id="NRSH01000050">
    <property type="protein sequence ID" value="MBK1726560.1"/>
    <property type="molecule type" value="Genomic_DNA"/>
</dbReference>
<evidence type="ECO:0000256" key="2">
    <source>
        <dbReference type="ARBA" id="ARBA00022448"/>
    </source>
</evidence>
<evidence type="ECO:0000313" key="6">
    <source>
        <dbReference type="Proteomes" id="UP000738126"/>
    </source>
</evidence>
<keyword evidence="2" id="KW-0813">Transport</keyword>
<evidence type="ECO:0000256" key="4">
    <source>
        <dbReference type="SAM" id="Coils"/>
    </source>
</evidence>
<dbReference type="PANTHER" id="PTHR33376:SF7">
    <property type="entry name" value="C4-DICARBOXYLATE-BINDING PROTEIN DCTB"/>
    <property type="match status" value="1"/>
</dbReference>
<sequence>MRQSVTALLLAGALALGGCGGGESGPEQWRIALEEIEGSIQHQYAQRFAEEVEARTDGEVAVDIYPYGALGEIEDIYEQLQDNSIHFAFGSGLLGGTVPESQLFSLHFVLSDDEYVNARALNDPAFLWSEPLQRAYRKHDLQLLSLLPEGWQVWSANQPIRSPADFEGVQIRTMDNRLLRETYEAYGADPTPMAYGELYSGLQQGVVDAAVQPFFAHEEMGFYEVQDYLISARQAQFIASFMASATFYERLSEERRQMLREITAGMVDWAHEMQQRVNRQRRQAIQQESDTEIVELDEAQREAFRDLARPLRAMFASRVGTRGEQALTRLLDAVEAAEAEHGDGDD</sequence>
<evidence type="ECO:0000256" key="1">
    <source>
        <dbReference type="ARBA" id="ARBA00009023"/>
    </source>
</evidence>
<reference evidence="5 6" key="1">
    <citation type="journal article" date="2020" name="Microorganisms">
        <title>Osmotic Adaptation and Compatible Solute Biosynthesis of Phototrophic Bacteria as Revealed from Genome Analyses.</title>
        <authorList>
            <person name="Imhoff J.F."/>
            <person name="Rahn T."/>
            <person name="Kunzel S."/>
            <person name="Keller A."/>
            <person name="Neulinger S.C."/>
        </authorList>
    </citation>
    <scope>NUCLEOTIDE SEQUENCE [LARGE SCALE GENOMIC DNA]</scope>
    <source>
        <strain evidence="5 6">DSM 15116</strain>
    </source>
</reference>
<name>A0ABS1E4Y0_9GAMM</name>
<dbReference type="CDD" id="cd13668">
    <property type="entry name" value="PBP2_TRAP_UehA_TeaA"/>
    <property type="match status" value="1"/>
</dbReference>
<dbReference type="InterPro" id="IPR018389">
    <property type="entry name" value="DctP_fam"/>
</dbReference>
<comment type="caution">
    <text evidence="5">The sequence shown here is derived from an EMBL/GenBank/DDBJ whole genome shotgun (WGS) entry which is preliminary data.</text>
</comment>
<dbReference type="Gene3D" id="3.40.190.170">
    <property type="entry name" value="Bacterial extracellular solute-binding protein, family 7"/>
    <property type="match status" value="1"/>
</dbReference>
<dbReference type="PANTHER" id="PTHR33376">
    <property type="match status" value="1"/>
</dbReference>
<evidence type="ECO:0000313" key="5">
    <source>
        <dbReference type="EMBL" id="MBK1726560.1"/>
    </source>
</evidence>
<organism evidence="5 6">
    <name type="scientific">Halorhodospira neutriphila</name>
    <dbReference type="NCBI Taxonomy" id="168379"/>
    <lineage>
        <taxon>Bacteria</taxon>
        <taxon>Pseudomonadati</taxon>
        <taxon>Pseudomonadota</taxon>
        <taxon>Gammaproteobacteria</taxon>
        <taxon>Chromatiales</taxon>
        <taxon>Ectothiorhodospiraceae</taxon>
        <taxon>Halorhodospira</taxon>
    </lineage>
</organism>
<dbReference type="Proteomes" id="UP000738126">
    <property type="component" value="Unassembled WGS sequence"/>
</dbReference>
<evidence type="ECO:0000256" key="3">
    <source>
        <dbReference type="ARBA" id="ARBA00022729"/>
    </source>
</evidence>